<dbReference type="AlphaFoldDB" id="A0A0F8WH92"/>
<accession>A0A0F8WH92</accession>
<name>A0A0F8WH92_9ZZZZ</name>
<feature type="non-terminal residue" evidence="1">
    <location>
        <position position="140"/>
    </location>
</feature>
<protein>
    <submittedName>
        <fullName evidence="1">Uncharacterized protein</fullName>
    </submittedName>
</protein>
<gene>
    <name evidence="1" type="ORF">LCGC14_3154120</name>
</gene>
<organism evidence="1">
    <name type="scientific">marine sediment metagenome</name>
    <dbReference type="NCBI Taxonomy" id="412755"/>
    <lineage>
        <taxon>unclassified sequences</taxon>
        <taxon>metagenomes</taxon>
        <taxon>ecological metagenomes</taxon>
    </lineage>
</organism>
<sequence length="140" mass="14853">MDVSMLEAAKHSEDDLERGVAKIIVESSPILEYLPMKGIQGPAHQYYREASLGTVAFRGVGGSYTPDAGVINRRLEPLVILGGEVKADNFEVEVMSAIAVFMSVCMASSRATSMLMMSVAAPAPEDDALLPATLLALPLA</sequence>
<evidence type="ECO:0000313" key="1">
    <source>
        <dbReference type="EMBL" id="KKK47545.1"/>
    </source>
</evidence>
<proteinExistence type="predicted"/>
<reference evidence="1" key="1">
    <citation type="journal article" date="2015" name="Nature">
        <title>Complex archaea that bridge the gap between prokaryotes and eukaryotes.</title>
        <authorList>
            <person name="Spang A."/>
            <person name="Saw J.H."/>
            <person name="Jorgensen S.L."/>
            <person name="Zaremba-Niedzwiedzka K."/>
            <person name="Martijn J."/>
            <person name="Lind A.E."/>
            <person name="van Eijk R."/>
            <person name="Schleper C."/>
            <person name="Guy L."/>
            <person name="Ettema T.J."/>
        </authorList>
    </citation>
    <scope>NUCLEOTIDE SEQUENCE</scope>
</reference>
<dbReference type="EMBL" id="LAZR01069527">
    <property type="protein sequence ID" value="KKK47545.1"/>
    <property type="molecule type" value="Genomic_DNA"/>
</dbReference>
<comment type="caution">
    <text evidence="1">The sequence shown here is derived from an EMBL/GenBank/DDBJ whole genome shotgun (WGS) entry which is preliminary data.</text>
</comment>